<dbReference type="Proteomes" id="UP000294848">
    <property type="component" value="Unassembled WGS sequence"/>
</dbReference>
<dbReference type="Pfam" id="PF22680">
    <property type="entry name" value="Glyco_hydro_123_N_2"/>
    <property type="match status" value="1"/>
</dbReference>
<feature type="chain" id="PRO_5020855437" evidence="1">
    <location>
        <begin position="26"/>
        <end position="767"/>
    </location>
</feature>
<dbReference type="InterPro" id="IPR053850">
    <property type="entry name" value="Glyco_hydro_123_N_2"/>
</dbReference>
<sequence length="767" mass="89087">MLIFKNLNVLCFVLSLVAYSSSGLAQENTIVDPYHRDAGGYGYLIENNEQCAVWWAEGAYKVMRDTPVPEQDGDTIKIWSAQNEYESFLVVIKPNQRLENFRLTVSSLTNEDGSRVEAEQASIRKVDYVKVTKPTDEYSFKGWWPDPLPLHDEPATLFGAENQPFWVTIKTPEGTPAGTYHGSLQLSAEGWNLSIPVQLNVWDFTLPKITSMRSGFGLNMNTVKEYHQLTNPADSRQVFDRYMQAFKNYKIAPYNPFEFAPIKETVSGIFWQGGFYDSQEKYAGKYAFKVEDENRSEDAFAESDFIEVSRAKYELSWWTKTQEKEQQFCVKVACYNEEKKLLVYENRMDVFTGNEAWKAYSLNLGKMADEIRFVKVFLYPVFHSYTGEHTGVSWFDEVTLKDETQKNQLTAGNFEVDLDQINIELDFSDFDRAGERYLDEFGFNGFRLTLKGMGSGTYYDRTPGVFEGFEQGTEEYEKLMQRYLVQIEQYLEEKGWLGKEYIYWFDEPNAKDYPFVREGNEMIKKYAPKLTTFLTEHVEGQDLSDVTDISCTIWHKLDHEKARKLNERGLEYWTYLCCWPKSPWISEFIDHDAVNLRMWVWASWKFQFKGILIWSTNYWNSRSASPKGYLQNPWDEPMSFVTGYGWPQGKQTIWGNGDGRFFYPPNKQPNEKSKPWIAGPIPSLRLEILRDGLEDYDYLILLQNAIEKASGKDKELAKEAAQLLELPSSIITDEQTYSKNPKDMLTYRKKLAQYIELLGASPKKKGN</sequence>
<dbReference type="OrthoDB" id="903930at2"/>
<dbReference type="EMBL" id="SNWI01000013">
    <property type="protein sequence ID" value="TDN95892.1"/>
    <property type="molecule type" value="Genomic_DNA"/>
</dbReference>
<evidence type="ECO:0000313" key="4">
    <source>
        <dbReference type="EMBL" id="TDN95892.1"/>
    </source>
</evidence>
<reference evidence="4 5" key="1">
    <citation type="submission" date="2019-03" db="EMBL/GenBank/DDBJ databases">
        <title>Freshwater and sediment microbial communities from various areas in North America, analyzing microbe dynamics in response to fracking.</title>
        <authorList>
            <person name="Lamendella R."/>
        </authorList>
    </citation>
    <scope>NUCLEOTIDE SEQUENCE [LARGE SCALE GENOMIC DNA]</scope>
    <source>
        <strain evidence="4 5">114D</strain>
    </source>
</reference>
<accession>A0A4R6GL66</accession>
<gene>
    <name evidence="4" type="ORF">DET52_113116</name>
</gene>
<dbReference type="Pfam" id="PF13320">
    <property type="entry name" value="GH123_cat"/>
    <property type="match status" value="1"/>
</dbReference>
<evidence type="ECO:0000259" key="3">
    <source>
        <dbReference type="Pfam" id="PF22680"/>
    </source>
</evidence>
<dbReference type="RefSeq" id="WP_133466995.1">
    <property type="nucleotide sequence ID" value="NZ_SNWI01000013.1"/>
</dbReference>
<keyword evidence="1" id="KW-0732">Signal</keyword>
<organism evidence="4 5">
    <name type="scientific">Sunxiuqinia elliptica</name>
    <dbReference type="NCBI Taxonomy" id="655355"/>
    <lineage>
        <taxon>Bacteria</taxon>
        <taxon>Pseudomonadati</taxon>
        <taxon>Bacteroidota</taxon>
        <taxon>Bacteroidia</taxon>
        <taxon>Marinilabiliales</taxon>
        <taxon>Prolixibacteraceae</taxon>
        <taxon>Sunxiuqinia</taxon>
    </lineage>
</organism>
<comment type="caution">
    <text evidence="4">The sequence shown here is derived from an EMBL/GenBank/DDBJ whole genome shotgun (WGS) entry which is preliminary data.</text>
</comment>
<evidence type="ECO:0000256" key="1">
    <source>
        <dbReference type="SAM" id="SignalP"/>
    </source>
</evidence>
<feature type="signal peptide" evidence="1">
    <location>
        <begin position="1"/>
        <end position="25"/>
    </location>
</feature>
<evidence type="ECO:0000259" key="2">
    <source>
        <dbReference type="Pfam" id="PF13320"/>
    </source>
</evidence>
<protein>
    <submittedName>
        <fullName evidence="4">Uncharacterized protein DUF4091</fullName>
    </submittedName>
</protein>
<name>A0A4R6GL66_9BACT</name>
<dbReference type="Gene3D" id="2.60.120.260">
    <property type="entry name" value="Galactose-binding domain-like"/>
    <property type="match status" value="1"/>
</dbReference>
<dbReference type="AlphaFoldDB" id="A0A4R6GL66"/>
<evidence type="ECO:0000313" key="5">
    <source>
        <dbReference type="Proteomes" id="UP000294848"/>
    </source>
</evidence>
<dbReference type="InterPro" id="IPR025150">
    <property type="entry name" value="GH123_cat"/>
</dbReference>
<proteinExistence type="predicted"/>
<feature type="domain" description="Glycoside hydrolase 123 catalytic" evidence="2">
    <location>
        <begin position="457"/>
        <end position="700"/>
    </location>
</feature>
<feature type="domain" description="Glycoside hydrolase 123 N-terminal" evidence="3">
    <location>
        <begin position="82"/>
        <end position="187"/>
    </location>
</feature>